<dbReference type="Proteomes" id="UP000239415">
    <property type="component" value="Unassembled WGS sequence"/>
</dbReference>
<dbReference type="PANTHER" id="PTHR34720:SF9">
    <property type="entry name" value="BLR4714 PROTEIN"/>
    <property type="match status" value="1"/>
</dbReference>
<feature type="region of interest" description="Disordered" evidence="1">
    <location>
        <begin position="1260"/>
        <end position="1350"/>
    </location>
</feature>
<dbReference type="InterPro" id="IPR047589">
    <property type="entry name" value="DUF11_rpt"/>
</dbReference>
<dbReference type="PANTHER" id="PTHR34720">
    <property type="entry name" value="MICROCYSTIN DEPENDENT PROTEIN"/>
    <property type="match status" value="1"/>
</dbReference>
<dbReference type="EMBL" id="PVMZ01000002">
    <property type="protein sequence ID" value="PRX24255.1"/>
    <property type="molecule type" value="Genomic_DNA"/>
</dbReference>
<evidence type="ECO:0000313" key="4">
    <source>
        <dbReference type="Proteomes" id="UP000239415"/>
    </source>
</evidence>
<feature type="region of interest" description="Disordered" evidence="1">
    <location>
        <begin position="1444"/>
        <end position="1468"/>
    </location>
</feature>
<comment type="caution">
    <text evidence="3">The sequence shown here is derived from an EMBL/GenBank/DDBJ whole genome shotgun (WGS) entry which is preliminary data.</text>
</comment>
<gene>
    <name evidence="3" type="ORF">CLV67_10230</name>
</gene>
<dbReference type="Pfam" id="PF17963">
    <property type="entry name" value="Big_9"/>
    <property type="match status" value="8"/>
</dbReference>
<name>A0A2T0KKU7_9ACTN</name>
<feature type="compositionally biased region" description="Low complexity" evidence="1">
    <location>
        <begin position="1270"/>
        <end position="1281"/>
    </location>
</feature>
<organism evidence="3 4">
    <name type="scientific">Actinoplanes italicus</name>
    <dbReference type="NCBI Taxonomy" id="113567"/>
    <lineage>
        <taxon>Bacteria</taxon>
        <taxon>Bacillati</taxon>
        <taxon>Actinomycetota</taxon>
        <taxon>Actinomycetes</taxon>
        <taxon>Micromonosporales</taxon>
        <taxon>Micromonosporaceae</taxon>
        <taxon>Actinoplanes</taxon>
    </lineage>
</organism>
<dbReference type="NCBIfam" id="TIGR01451">
    <property type="entry name" value="B_ant_repeat"/>
    <property type="match status" value="1"/>
</dbReference>
<dbReference type="Gene3D" id="2.60.40.3440">
    <property type="match status" value="4"/>
</dbReference>
<dbReference type="Pfam" id="PF01345">
    <property type="entry name" value="DUF11"/>
    <property type="match status" value="2"/>
</dbReference>
<dbReference type="NCBIfam" id="NF012211">
    <property type="entry name" value="tand_rpt_95"/>
    <property type="match status" value="8"/>
</dbReference>
<evidence type="ECO:0000259" key="2">
    <source>
        <dbReference type="Pfam" id="PF01345"/>
    </source>
</evidence>
<dbReference type="InterPro" id="IPR001434">
    <property type="entry name" value="OmcB-like_DUF11"/>
</dbReference>
<accession>A0A2T0KKU7</accession>
<proteinExistence type="predicted"/>
<reference evidence="3 4" key="1">
    <citation type="submission" date="2018-03" db="EMBL/GenBank/DDBJ databases">
        <title>Genomic Encyclopedia of Archaeal and Bacterial Type Strains, Phase II (KMG-II): from individual species to whole genera.</title>
        <authorList>
            <person name="Goeker M."/>
        </authorList>
    </citation>
    <scope>NUCLEOTIDE SEQUENCE [LARGE SCALE GENOMIC DNA]</scope>
    <source>
        <strain evidence="3 4">DSM 43146</strain>
    </source>
</reference>
<dbReference type="Gene3D" id="2.60.40.2810">
    <property type="match status" value="4"/>
</dbReference>
<feature type="compositionally biased region" description="Pro residues" evidence="1">
    <location>
        <begin position="1301"/>
        <end position="1323"/>
    </location>
</feature>
<protein>
    <submittedName>
        <fullName evidence="3">Putative repeat protein (TIGR01451 family)</fullName>
    </submittedName>
</protein>
<evidence type="ECO:0000256" key="1">
    <source>
        <dbReference type="SAM" id="MobiDB-lite"/>
    </source>
</evidence>
<feature type="compositionally biased region" description="Pro residues" evidence="1">
    <location>
        <begin position="1333"/>
        <end position="1346"/>
    </location>
</feature>
<evidence type="ECO:0000313" key="3">
    <source>
        <dbReference type="EMBL" id="PRX24255.1"/>
    </source>
</evidence>
<keyword evidence="4" id="KW-1185">Reference proteome</keyword>
<feature type="domain" description="DUF11" evidence="2">
    <location>
        <begin position="363"/>
        <end position="468"/>
    </location>
</feature>
<feature type="compositionally biased region" description="Pro residues" evidence="1">
    <location>
        <begin position="1282"/>
        <end position="1293"/>
    </location>
</feature>
<feature type="domain" description="DUF11" evidence="2">
    <location>
        <begin position="510"/>
        <end position="613"/>
    </location>
</feature>
<sequence>MRWVRGRLLGILCLVLAVLLTTVPQNRVEAAITTAFTSRFDVNTNGAVILRGNANLTCTAGADDCDDARDRIPPLAGEAPNNNGHVMVFTDADGDAATFNDSSATVTMPAGSTVLFAGLYWGANTLAPSGGTGPPDATIKGRVLFRTPSAATWNTINSTSTYAIATPGPYQGFADVTSLVSGAGDGVYAVANIQAARGKDRYAGWSLVIAYRNPAEDYRSLRVYDGFGTITATDNRVSIPVTGFETPHSGTVHAEVGAVAYEGDAGKTGDGLALDGQALGNPANNVFDSSAGPGARSPAFTNLFGVDIDQLDANGVLGNAVTSATLTMTTASPGGETYYPGVITIAIDLYAPKIVTTSTATDVNGGVLVPGDEIEYRIAVRNDGNDYADGVILSDAVPVHTAYVPGSLTIAGAPASDAADGDAAELAGGSAVFRLGSIPYQGTTWVTFRVRVALGAPAGHPITNLVNAAYTGRTTSVNVTSSGGAVASTVLQPAAGLAATLTVGPGRVQRPALPQPVSWTATVTNTGPDPEPAARIRLALPAGVTAGPLPSGCTQTGADVTCPVGPLLAGHQASVTVPTQVGATAATTATATLTIAGDGRDTQAADDTAIATLRVNSPPTATGDTATTGHHTPVAVDVRLNDSDPDDPVAGLVVSQATAPAHGTVGVDGNGVVTYTPDTGWTGVDTFTYRLDDGQGGTATGTVTVTTPNAPPIVNDDLSSTSTGVPVSIPVLANDSDLNDGDPLKVVAVGAPPVLEGTVTIAPGDTTLLFTPAPGYTGQTRFTYTAEDSHGGRTSGNVWVDVNNTVPTPADDAFGVAHHTSALFDVLANDTDSDRDLLTLDTVGAPVPAVGVATAETGRIRYTPPYGFRGTVDIPYRVRDTGNATAGAVLTVTVANADPVAPGQTLATGSGQPLTIDVLTGATDPNGDTLQVAGTTVLSAGGTAVIQANGRIRYQPPSTFRGTEWFDYTIDDGHGGTGTGRIAVTVANGLPVARPESVTVQAGIPLAIDVAANDDGDPNGDPVATTVTTPPLHGSVTAGPGRALTYRPAPGYRGADRFDYTLGDGIGTSTATVTIGVINTPPVARPDTAATDTDTAATVDVLANDDDPNGDQVTVTGVAAAGFGTVIRNAGGTLTYTPARGFHGIDTLAYTVEDPAGASGSAVLTVIVRNAPPVAVDDDLTAEPGVPTLLPVLANDHDPNTGQRLVITSLTPAGKGTAAVDPGGAVAYLAPGAATGSDSFTYVVSDDLGRTDTATVTVRLARPGPPAPSPSATAQPSLSPSVSPPISPPPPGRPSASPSRGPSPGPSPTPTPTPPVSAPPTSSPSPTVRPTRTPTPRPTPTGPNRPPLVAGDLAAVSAGENVTFQPTANDSDPDGDPVVLIDVGWPAHGTVRAAGLPVLRGSGAAGSITYTPSPGFSGSDEFTYTVTDGRGGIATGTIVVHVTAEGEGPPPRRPPELPTSGPDSTSVARVGALVVLTGIVLRWSAAPPPKPGRHRRP</sequence>